<dbReference type="NCBIfam" id="TIGR04485">
    <property type="entry name" value="thiosulf_SoxX"/>
    <property type="match status" value="1"/>
</dbReference>
<keyword evidence="3 4" id="KW-0408">Iron</keyword>
<dbReference type="SUPFAM" id="SSF46626">
    <property type="entry name" value="Cytochrome c"/>
    <property type="match status" value="1"/>
</dbReference>
<reference evidence="7 8" key="1">
    <citation type="submission" date="2017-06" db="EMBL/GenBank/DDBJ databases">
        <authorList>
            <person name="Kim H.J."/>
            <person name="Triplett B.A."/>
        </authorList>
    </citation>
    <scope>NUCLEOTIDE SEQUENCE [LARGE SCALE GENOMIC DNA]</scope>
    <source>
        <strain evidence="7 8">U15</strain>
    </source>
</reference>
<evidence type="ECO:0000313" key="8">
    <source>
        <dbReference type="Proteomes" id="UP000198284"/>
    </source>
</evidence>
<dbReference type="InterPro" id="IPR030999">
    <property type="entry name" value="Thiosulf_SoxX"/>
</dbReference>
<dbReference type="Proteomes" id="UP000198284">
    <property type="component" value="Unassembled WGS sequence"/>
</dbReference>
<sequence length="151" mass="16182">MKALVLLVLIAVATPLRAAQAAERAPLVAYEVVGDAVPRPLTSTPGDAARGRAIVANRQVGLCLLCHAGPIPEERFQGNLAPDLAGTGARWDEGQLRLRLVDAGRLNPATIMPSYYRVDGLARVNPSLQGQPILNAQQIEDVVAYLRTLRE</sequence>
<dbReference type="Pfam" id="PF00034">
    <property type="entry name" value="Cytochrom_C"/>
    <property type="match status" value="1"/>
</dbReference>
<feature type="domain" description="Cytochrome c" evidence="6">
    <location>
        <begin position="46"/>
        <end position="150"/>
    </location>
</feature>
<evidence type="ECO:0000256" key="1">
    <source>
        <dbReference type="ARBA" id="ARBA00022617"/>
    </source>
</evidence>
<dbReference type="OrthoDB" id="8775952at2"/>
<dbReference type="GO" id="GO:0009055">
    <property type="term" value="F:electron transfer activity"/>
    <property type="evidence" value="ECO:0007669"/>
    <property type="project" value="InterPro"/>
</dbReference>
<feature type="chain" id="PRO_5012376208" evidence="5">
    <location>
        <begin position="19"/>
        <end position="151"/>
    </location>
</feature>
<dbReference type="PROSITE" id="PS51007">
    <property type="entry name" value="CYTC"/>
    <property type="match status" value="1"/>
</dbReference>
<proteinExistence type="predicted"/>
<feature type="signal peptide" evidence="5">
    <location>
        <begin position="1"/>
        <end position="18"/>
    </location>
</feature>
<dbReference type="Gene3D" id="1.10.760.10">
    <property type="entry name" value="Cytochrome c-like domain"/>
    <property type="match status" value="1"/>
</dbReference>
<evidence type="ECO:0000256" key="4">
    <source>
        <dbReference type="PROSITE-ProRule" id="PRU00433"/>
    </source>
</evidence>
<evidence type="ECO:0000259" key="6">
    <source>
        <dbReference type="PROSITE" id="PS51007"/>
    </source>
</evidence>
<gene>
    <name evidence="7" type="ORF">SAMN06265795_103341</name>
</gene>
<dbReference type="GO" id="GO:0020037">
    <property type="term" value="F:heme binding"/>
    <property type="evidence" value="ECO:0007669"/>
    <property type="project" value="InterPro"/>
</dbReference>
<dbReference type="AlphaFoldDB" id="A0A239FG88"/>
<protein>
    <submittedName>
        <fullName evidence="7">Sulfur-oxidizing protein SoxX</fullName>
    </submittedName>
</protein>
<organism evidence="7 8">
    <name type="scientific">Noviherbaspirillum humi</name>
    <dbReference type="NCBI Taxonomy" id="1688639"/>
    <lineage>
        <taxon>Bacteria</taxon>
        <taxon>Pseudomonadati</taxon>
        <taxon>Pseudomonadota</taxon>
        <taxon>Betaproteobacteria</taxon>
        <taxon>Burkholderiales</taxon>
        <taxon>Oxalobacteraceae</taxon>
        <taxon>Noviherbaspirillum</taxon>
    </lineage>
</organism>
<dbReference type="InterPro" id="IPR036909">
    <property type="entry name" value="Cyt_c-like_dom_sf"/>
</dbReference>
<dbReference type="InterPro" id="IPR009056">
    <property type="entry name" value="Cyt_c-like_dom"/>
</dbReference>
<keyword evidence="5" id="KW-0732">Signal</keyword>
<dbReference type="GO" id="GO:0046872">
    <property type="term" value="F:metal ion binding"/>
    <property type="evidence" value="ECO:0007669"/>
    <property type="project" value="UniProtKB-KW"/>
</dbReference>
<keyword evidence="2 4" id="KW-0479">Metal-binding</keyword>
<dbReference type="RefSeq" id="WP_089398817.1">
    <property type="nucleotide sequence ID" value="NZ_FZOT01000003.1"/>
</dbReference>
<keyword evidence="8" id="KW-1185">Reference proteome</keyword>
<evidence type="ECO:0000313" key="7">
    <source>
        <dbReference type="EMBL" id="SNS55781.1"/>
    </source>
</evidence>
<dbReference type="EMBL" id="FZOT01000003">
    <property type="protein sequence ID" value="SNS55781.1"/>
    <property type="molecule type" value="Genomic_DNA"/>
</dbReference>
<evidence type="ECO:0000256" key="2">
    <source>
        <dbReference type="ARBA" id="ARBA00022723"/>
    </source>
</evidence>
<name>A0A239FG88_9BURK</name>
<keyword evidence="1 4" id="KW-0349">Heme</keyword>
<accession>A0A239FG88</accession>
<evidence type="ECO:0000256" key="3">
    <source>
        <dbReference type="ARBA" id="ARBA00023004"/>
    </source>
</evidence>
<evidence type="ECO:0000256" key="5">
    <source>
        <dbReference type="SAM" id="SignalP"/>
    </source>
</evidence>